<feature type="domain" description="DUF5069" evidence="1">
    <location>
        <begin position="103"/>
        <end position="174"/>
    </location>
</feature>
<organism evidence="2 3">
    <name type="scientific">Nibricoccus aquaticus</name>
    <dbReference type="NCBI Taxonomy" id="2576891"/>
    <lineage>
        <taxon>Bacteria</taxon>
        <taxon>Pseudomonadati</taxon>
        <taxon>Verrucomicrobiota</taxon>
        <taxon>Opitutia</taxon>
        <taxon>Opitutales</taxon>
        <taxon>Opitutaceae</taxon>
        <taxon>Nibricoccus</taxon>
    </lineage>
</organism>
<dbReference type="RefSeq" id="WP_096057832.1">
    <property type="nucleotide sequence ID" value="NZ_CP023344.1"/>
</dbReference>
<gene>
    <name evidence="2" type="ORF">CMV30_16405</name>
</gene>
<evidence type="ECO:0000259" key="1">
    <source>
        <dbReference type="Pfam" id="PF16798"/>
    </source>
</evidence>
<sequence>MKHYDFAKTFRAIYDNAVAQYAKGARDTATLLSAEEKAFLSANGITAQHLYDYAEDHNNYSGEPGPENALGIELIRRDYFLNVQAGKPSSTLLDESKLPAKTDSVRGIEWLPRIIPKVKAKLRGELPASLMYGCGGDRKFLKAHDILPAELLALVWRHLDNDAAIIDWVVQRSAAK</sequence>
<dbReference type="Proteomes" id="UP000217265">
    <property type="component" value="Chromosome"/>
</dbReference>
<evidence type="ECO:0000313" key="3">
    <source>
        <dbReference type="Proteomes" id="UP000217265"/>
    </source>
</evidence>
<name>A0A290QBZ1_9BACT</name>
<proteinExistence type="predicted"/>
<dbReference type="EMBL" id="CP023344">
    <property type="protein sequence ID" value="ATC66205.1"/>
    <property type="molecule type" value="Genomic_DNA"/>
</dbReference>
<keyword evidence="3" id="KW-1185">Reference proteome</keyword>
<evidence type="ECO:0000313" key="2">
    <source>
        <dbReference type="EMBL" id="ATC66205.1"/>
    </source>
</evidence>
<dbReference type="AlphaFoldDB" id="A0A290QBZ1"/>
<dbReference type="OrthoDB" id="197194at2"/>
<dbReference type="Pfam" id="PF16798">
    <property type="entry name" value="DUF5069"/>
    <property type="match status" value="1"/>
</dbReference>
<reference evidence="2 3" key="1">
    <citation type="submission" date="2017-09" db="EMBL/GenBank/DDBJ databases">
        <title>Complete genome sequence of Verrucomicrobial strain HZ-65, isolated from freshwater.</title>
        <authorList>
            <person name="Choi A."/>
        </authorList>
    </citation>
    <scope>NUCLEOTIDE SEQUENCE [LARGE SCALE GENOMIC DNA]</scope>
    <source>
        <strain evidence="2 3">HZ-65</strain>
    </source>
</reference>
<accession>A0A290QBZ1</accession>
<dbReference type="KEGG" id="vbh:CMV30_16405"/>
<dbReference type="InterPro" id="IPR031849">
    <property type="entry name" value="DUF5069"/>
</dbReference>
<protein>
    <submittedName>
        <fullName evidence="2">DUF5069 domain-containing protein</fullName>
    </submittedName>
</protein>